<keyword evidence="1" id="KW-1133">Transmembrane helix</keyword>
<reference evidence="2" key="1">
    <citation type="submission" date="2022-10" db="EMBL/GenBank/DDBJ databases">
        <authorList>
            <person name="Byrne P K."/>
        </authorList>
    </citation>
    <scope>NUCLEOTIDE SEQUENCE</scope>
    <source>
        <strain evidence="2">ZP964</strain>
    </source>
</reference>
<gene>
    <name evidence="2" type="primary">SUVZ14G0040</name>
    <name evidence="2" type="ORF">SUVZ_14G0040</name>
</gene>
<organism evidence="2 3">
    <name type="scientific">Saccharomyces uvarum</name>
    <name type="common">Yeast</name>
    <name type="synonym">Saccharomyces bayanus var. uvarum</name>
    <dbReference type="NCBI Taxonomy" id="230603"/>
    <lineage>
        <taxon>Eukaryota</taxon>
        <taxon>Fungi</taxon>
        <taxon>Dikarya</taxon>
        <taxon>Ascomycota</taxon>
        <taxon>Saccharomycotina</taxon>
        <taxon>Saccharomycetes</taxon>
        <taxon>Saccharomycetales</taxon>
        <taxon>Saccharomycetaceae</taxon>
        <taxon>Saccharomyces</taxon>
    </lineage>
</organism>
<evidence type="ECO:0000256" key="1">
    <source>
        <dbReference type="SAM" id="Phobius"/>
    </source>
</evidence>
<keyword evidence="3" id="KW-1185">Reference proteome</keyword>
<name>A0ABN8WMZ1_SACUV</name>
<protein>
    <submittedName>
        <fullName evidence="2">Uncharacterized protein</fullName>
    </submittedName>
</protein>
<dbReference type="Proteomes" id="UP001162085">
    <property type="component" value="Chromosome 14"/>
</dbReference>
<feature type="transmembrane region" description="Helical" evidence="1">
    <location>
        <begin position="43"/>
        <end position="63"/>
    </location>
</feature>
<feature type="transmembrane region" description="Helical" evidence="1">
    <location>
        <begin position="237"/>
        <end position="253"/>
    </location>
</feature>
<evidence type="ECO:0000313" key="3">
    <source>
        <dbReference type="Proteomes" id="UP001162085"/>
    </source>
</evidence>
<keyword evidence="1" id="KW-0472">Membrane</keyword>
<sequence length="379" mass="44867">MEDTKIEDEKSVGLLSSKCVESQSIALPKDIFRNSFTWYCYQIYKSFAFHFWLILWLPLSVWWKLASDWFYPFLTCMFMFLGLCFAPFILMICRKHAISKQYTRFCKEIIKSAPGTDSEDWESIVINLNSYMYENKLWNNRYFFFDGWSCQQSFRLCILNPFSLKKDNDAKVKSFKESVPYIEEALKVYFGRVDELWKQICSEKSLSAIGFKDTPLPKQSYRFKAVWSFKTTMNRRYFLTVILPFLCHIFPSLELDTFFRVLYLGSTFLSLTKSYQDSRVAPMKMEDKMQYLLTIINEQEIHASGWDQIAKKMNVYLFEQKVYSNKEFFFDGIDCKRFFDCNFSSLLSSKKSVPPLLLNVELWPYIKEAQLACGDESSA</sequence>
<evidence type="ECO:0000313" key="2">
    <source>
        <dbReference type="EMBL" id="CAI4050864.1"/>
    </source>
</evidence>
<keyword evidence="1" id="KW-0812">Transmembrane</keyword>
<accession>A0ABN8WMZ1</accession>
<dbReference type="Pfam" id="PF00674">
    <property type="entry name" value="DUP"/>
    <property type="match status" value="2"/>
</dbReference>
<feature type="transmembrane region" description="Helical" evidence="1">
    <location>
        <begin position="69"/>
        <end position="93"/>
    </location>
</feature>
<proteinExistence type="predicted"/>
<dbReference type="EMBL" id="OX365941">
    <property type="protein sequence ID" value="CAI4050864.1"/>
    <property type="molecule type" value="Genomic_DNA"/>
</dbReference>
<dbReference type="InterPro" id="IPR001142">
    <property type="entry name" value="DUP/COS"/>
</dbReference>